<feature type="repeat" description="ANK" evidence="3">
    <location>
        <begin position="8"/>
        <end position="40"/>
    </location>
</feature>
<reference evidence="5" key="1">
    <citation type="journal article" date="2020" name="Nat. Ecol. Evol.">
        <title>Deeply conserved synteny resolves early events in vertebrate evolution.</title>
        <authorList>
            <person name="Simakov O."/>
            <person name="Marletaz F."/>
            <person name="Yue J.X."/>
            <person name="O'Connell B."/>
            <person name="Jenkins J."/>
            <person name="Brandt A."/>
            <person name="Calef R."/>
            <person name="Tung C.H."/>
            <person name="Huang T.K."/>
            <person name="Schmutz J."/>
            <person name="Satoh N."/>
            <person name="Yu J.K."/>
            <person name="Putnam N.H."/>
            <person name="Green R.E."/>
            <person name="Rokhsar D.S."/>
        </authorList>
    </citation>
    <scope>NUCLEOTIDE SEQUENCE [LARGE SCALE GENOMIC DNA]</scope>
    <source>
        <strain evidence="5">S238N-H82</strain>
    </source>
</reference>
<proteinExistence type="predicted"/>
<dbReference type="SUPFAM" id="SSF48403">
    <property type="entry name" value="Ankyrin repeat"/>
    <property type="match status" value="1"/>
</dbReference>
<dbReference type="Gene3D" id="2.60.220.30">
    <property type="match status" value="1"/>
</dbReference>
<dbReference type="PROSITE" id="PS50017">
    <property type="entry name" value="DEATH_DOMAIN"/>
    <property type="match status" value="1"/>
</dbReference>
<evidence type="ECO:0000256" key="3">
    <source>
        <dbReference type="PROSITE-ProRule" id="PRU00023"/>
    </source>
</evidence>
<feature type="repeat" description="ANK" evidence="3">
    <location>
        <begin position="41"/>
        <end position="73"/>
    </location>
</feature>
<dbReference type="Pfam" id="PF13637">
    <property type="entry name" value="Ank_4"/>
    <property type="match status" value="1"/>
</dbReference>
<dbReference type="Gene3D" id="1.25.40.20">
    <property type="entry name" value="Ankyrin repeat-containing domain"/>
    <property type="match status" value="3"/>
</dbReference>
<organism evidence="5 6">
    <name type="scientific">Branchiostoma floridae</name>
    <name type="common">Florida lancelet</name>
    <name type="synonym">Amphioxus</name>
    <dbReference type="NCBI Taxonomy" id="7739"/>
    <lineage>
        <taxon>Eukaryota</taxon>
        <taxon>Metazoa</taxon>
        <taxon>Chordata</taxon>
        <taxon>Cephalochordata</taxon>
        <taxon>Leptocardii</taxon>
        <taxon>Amphioxiformes</taxon>
        <taxon>Branchiostomatidae</taxon>
        <taxon>Branchiostoma</taxon>
    </lineage>
</organism>
<protein>
    <submittedName>
        <fullName evidence="6">Uncharacterized protein LOC118407132</fullName>
    </submittedName>
</protein>
<dbReference type="Proteomes" id="UP000001554">
    <property type="component" value="Chromosome 19"/>
</dbReference>
<evidence type="ECO:0000313" key="6">
    <source>
        <dbReference type="RefSeq" id="XP_035663445.1"/>
    </source>
</evidence>
<dbReference type="InterPro" id="IPR036770">
    <property type="entry name" value="Ankyrin_rpt-contain_sf"/>
</dbReference>
<feature type="domain" description="Death" evidence="4">
    <location>
        <begin position="635"/>
        <end position="704"/>
    </location>
</feature>
<keyword evidence="5" id="KW-1185">Reference proteome</keyword>
<dbReference type="PANTHER" id="PTHR24189">
    <property type="entry name" value="MYOTROPHIN"/>
    <property type="match status" value="1"/>
</dbReference>
<dbReference type="Pfam" id="PF12796">
    <property type="entry name" value="Ank_2"/>
    <property type="match status" value="2"/>
</dbReference>
<dbReference type="InterPro" id="IPR050745">
    <property type="entry name" value="Multifunctional_regulatory"/>
</dbReference>
<evidence type="ECO:0000256" key="1">
    <source>
        <dbReference type="ARBA" id="ARBA00022737"/>
    </source>
</evidence>
<accession>A0A9J7HPP9</accession>
<dbReference type="GO" id="GO:0007165">
    <property type="term" value="P:signal transduction"/>
    <property type="evidence" value="ECO:0007669"/>
    <property type="project" value="InterPro"/>
</dbReference>
<dbReference type="Gene3D" id="1.10.533.10">
    <property type="entry name" value="Death Domain, Fas"/>
    <property type="match status" value="1"/>
</dbReference>
<dbReference type="SUPFAM" id="SSF47986">
    <property type="entry name" value="DEATH domain"/>
    <property type="match status" value="1"/>
</dbReference>
<dbReference type="PROSITE" id="PS50088">
    <property type="entry name" value="ANK_REPEAT"/>
    <property type="match status" value="5"/>
</dbReference>
<dbReference type="RefSeq" id="XP_035663445.1">
    <property type="nucleotide sequence ID" value="XM_035807552.1"/>
</dbReference>
<dbReference type="SMART" id="SM00248">
    <property type="entry name" value="ANK"/>
    <property type="match status" value="5"/>
</dbReference>
<dbReference type="KEGG" id="bfo:118407132"/>
<dbReference type="AlphaFoldDB" id="A0A9J7HPP9"/>
<reference evidence="6" key="2">
    <citation type="submission" date="2025-08" db="UniProtKB">
        <authorList>
            <consortium name="RefSeq"/>
        </authorList>
    </citation>
    <scope>IDENTIFICATION</scope>
    <source>
        <strain evidence="6">S238N-H82</strain>
        <tissue evidence="6">Testes</tissue>
    </source>
</reference>
<dbReference type="InterPro" id="IPR002110">
    <property type="entry name" value="Ankyrin_rpt"/>
</dbReference>
<keyword evidence="1" id="KW-0677">Repeat</keyword>
<keyword evidence="2 3" id="KW-0040">ANK repeat</keyword>
<dbReference type="Pfam" id="PF00531">
    <property type="entry name" value="Death"/>
    <property type="match status" value="1"/>
</dbReference>
<dbReference type="PROSITE" id="PS50297">
    <property type="entry name" value="ANK_REP_REGION"/>
    <property type="match status" value="5"/>
</dbReference>
<dbReference type="OrthoDB" id="10057267at2759"/>
<dbReference type="GeneID" id="118407132"/>
<name>A0A9J7HPP9_BRAFL</name>
<evidence type="ECO:0000313" key="5">
    <source>
        <dbReference type="Proteomes" id="UP000001554"/>
    </source>
</evidence>
<feature type="repeat" description="ANK" evidence="3">
    <location>
        <begin position="74"/>
        <end position="106"/>
    </location>
</feature>
<evidence type="ECO:0000259" key="4">
    <source>
        <dbReference type="PROSITE" id="PS50017"/>
    </source>
</evidence>
<dbReference type="PRINTS" id="PR01415">
    <property type="entry name" value="ANKYRIN"/>
</dbReference>
<dbReference type="PANTHER" id="PTHR24189:SF50">
    <property type="entry name" value="ANKYRIN REPEAT AND SOCS BOX PROTEIN 2"/>
    <property type="match status" value="1"/>
</dbReference>
<dbReference type="InterPro" id="IPR000488">
    <property type="entry name" value="Death_dom"/>
</dbReference>
<dbReference type="CDD" id="cd01670">
    <property type="entry name" value="Death"/>
    <property type="match status" value="1"/>
</dbReference>
<sequence length="798" mass="88097">MRWIHDVKQRTPLHLAVGNGHHETVSSLLTACAEVNTRDSEQRTPLHLAAENDHPETVSALLTAGAEVNVLDSQQMTPLHLAAERGHHETVSALLTAGADVNVLDSQQMTPLHLAAGKGHHIFVSRRDRLPRTPLHLAVGKGHPETVSALLTAGADVNVQDNRGFTPIQYATKTGHSKCVEVLLQHKADKDGQKKVLDTILSRLEETDVRLLMRVWSARTGKQEIPGPKVPADLIRDMMKSEYITTGDLRMLGKDMLAAGISFPAIVQDIPGVPDELKHTRTMEAEVGPEGGELEIPGLVRLVVPPGILQQDTVITISTVDVAAILRDPESVNWISGYPWSLGEDACLRELLDQVLFSPAVDVNLHGAQLNGPVKVQTWRPPGSEGMGCLLLKHHDGEGWTDITASTVHQIYSDKISTFLQTFSPLTILWTPLDTLITVGKMVVAALSSRTLNCRFTGYIKPHTGGVEFHVICRDRSIKADDYKPDFTLCGSNKAMFDLYHGNRVDVTVSILQGQKRSRQMKLRAQQCCEDEGQSVQMVLDRPNGKPVKGDVTIRNIQERPPETVCEFSFWECLEGDILTTNTACVHQGAGNTHKMQTHPKRLQAQAAPTDIRTDSSATAVAWCIPIVVELKPPWRELGTNLGLSDADIERIRQRHQDDTGRCCLAVLEEWLHLSGTKATVEGLKTALYLAGQTEIVEREQSMRGKLLELQSEVTDIVHPNFPNLNFVPDKNKEADERRIELNRRTLHDEQKPLYDTSVMFHGSSGSPGFDTYGNVVLMHTRGFPDASSKSLIERGVV</sequence>
<feature type="repeat" description="ANK" evidence="3">
    <location>
        <begin position="130"/>
        <end position="162"/>
    </location>
</feature>
<evidence type="ECO:0000256" key="2">
    <source>
        <dbReference type="ARBA" id="ARBA00023043"/>
    </source>
</evidence>
<feature type="repeat" description="ANK" evidence="3">
    <location>
        <begin position="163"/>
        <end position="195"/>
    </location>
</feature>
<dbReference type="InterPro" id="IPR011029">
    <property type="entry name" value="DEATH-like_dom_sf"/>
</dbReference>
<gene>
    <name evidence="6" type="primary">LOC118407132</name>
</gene>